<dbReference type="GO" id="GO:0005680">
    <property type="term" value="C:anaphase-promoting complex"/>
    <property type="evidence" value="ECO:0007669"/>
    <property type="project" value="TreeGrafter"/>
</dbReference>
<dbReference type="GO" id="GO:0010997">
    <property type="term" value="F:anaphase-promoting complex binding"/>
    <property type="evidence" value="ECO:0007669"/>
    <property type="project" value="InterPro"/>
</dbReference>
<dbReference type="EMBL" id="CP059267">
    <property type="protein sequence ID" value="QLQ77876.1"/>
    <property type="molecule type" value="Genomic_DNA"/>
</dbReference>
<dbReference type="GO" id="GO:1990757">
    <property type="term" value="F:ubiquitin ligase activator activity"/>
    <property type="evidence" value="ECO:0007669"/>
    <property type="project" value="TreeGrafter"/>
</dbReference>
<gene>
    <name evidence="4" type="ORF">HG537_0A01230</name>
</gene>
<accession>A0A7H9HKA8</accession>
<dbReference type="InterPro" id="IPR015943">
    <property type="entry name" value="WD40/YVTN_repeat-like_dom_sf"/>
</dbReference>
<keyword evidence="5" id="KW-1185">Reference proteome</keyword>
<evidence type="ECO:0000256" key="1">
    <source>
        <dbReference type="ARBA" id="ARBA00022574"/>
    </source>
</evidence>
<dbReference type="AlphaFoldDB" id="A0A7H9HKA8"/>
<organism evidence="4 5">
    <name type="scientific">Torulaspora globosa</name>
    <dbReference type="NCBI Taxonomy" id="48254"/>
    <lineage>
        <taxon>Eukaryota</taxon>
        <taxon>Fungi</taxon>
        <taxon>Dikarya</taxon>
        <taxon>Ascomycota</taxon>
        <taxon>Saccharomycotina</taxon>
        <taxon>Saccharomycetes</taxon>
        <taxon>Saccharomycetales</taxon>
        <taxon>Saccharomycetaceae</taxon>
        <taxon>Torulaspora</taxon>
    </lineage>
</organism>
<keyword evidence="1" id="KW-0853">WD repeat</keyword>
<evidence type="ECO:0000256" key="3">
    <source>
        <dbReference type="SAM" id="MobiDB-lite"/>
    </source>
</evidence>
<evidence type="ECO:0000313" key="5">
    <source>
        <dbReference type="Proteomes" id="UP000510647"/>
    </source>
</evidence>
<dbReference type="OrthoDB" id="10263272at2759"/>
<reference evidence="4 5" key="1">
    <citation type="submission" date="2020-06" db="EMBL/GenBank/DDBJ databases">
        <title>The yeast mating-type switching endonuclease HO is a domesticated member of an unorthodox homing genetic element family.</title>
        <authorList>
            <person name="Coughlan A.Y."/>
            <person name="Lombardi L."/>
            <person name="Braun-Galleani S."/>
            <person name="Martos A.R."/>
            <person name="Galeote V."/>
            <person name="Bigey F."/>
            <person name="Dequin S."/>
            <person name="Byrne K.P."/>
            <person name="Wolfe K.H."/>
        </authorList>
    </citation>
    <scope>NUCLEOTIDE SEQUENCE [LARGE SCALE GENOMIC DNA]</scope>
    <source>
        <strain evidence="4 5">CBS2947</strain>
    </source>
</reference>
<dbReference type="GO" id="GO:1905786">
    <property type="term" value="P:positive regulation of anaphase-promoting complex-dependent catabolic process"/>
    <property type="evidence" value="ECO:0007669"/>
    <property type="project" value="TreeGrafter"/>
</dbReference>
<name>A0A7H9HKA8_9SACH</name>
<sequence>MYSSDRKRPNTAQDEGIEGRKSGCYARRTRLTGNGVGGTGLDRYIPQVASKKAYRASPSLKKFDVRELELVERSPSPERLSSPGFFNDLRNTGHYEAITGRERIGDSTLVTETSVSGVSNTTMVAETVNLSFEQKRHREYIADSLGFQTPQRVFQFANCVSKSGNDRSGGSSKLQNVHGSVAQHHHYLTVDPLTTALPPSKAMVHLATTAFSRMSQSRSFVSDEGARRPAKRLKSHIPYRVLDAPCLRNDFYSNLISWSKSTDNIMVGLGCSVYMWSDKHGAVPVLSHDYLNRKHDIVTCVSFCPQNSLFVVGTKQGRVLLFDQEVCLKRRRIEGESLKPLCEYQSTTLRGISCVQWLTKGKGTNLLVGEECGDVSYLAVKETLRLLETNFAGQNDSGSRRTQASQLLDYAEEYQNFKLQFISRFQAQSQQVCGTFLSNTLAPNLGQILTIITLKGYL</sequence>
<keyword evidence="2" id="KW-0677">Repeat</keyword>
<evidence type="ECO:0000313" key="4">
    <source>
        <dbReference type="EMBL" id="QLQ77876.1"/>
    </source>
</evidence>
<dbReference type="GO" id="GO:0031145">
    <property type="term" value="P:anaphase-promoting complex-dependent catabolic process"/>
    <property type="evidence" value="ECO:0007669"/>
    <property type="project" value="TreeGrafter"/>
</dbReference>
<dbReference type="SUPFAM" id="SSF50978">
    <property type="entry name" value="WD40 repeat-like"/>
    <property type="match status" value="1"/>
</dbReference>
<dbReference type="Gene3D" id="2.130.10.10">
    <property type="entry name" value="YVTN repeat-like/Quinoprotein amine dehydrogenase"/>
    <property type="match status" value="1"/>
</dbReference>
<dbReference type="InterPro" id="IPR033010">
    <property type="entry name" value="Cdc20/Fizzy"/>
</dbReference>
<evidence type="ECO:0008006" key="6">
    <source>
        <dbReference type="Google" id="ProtNLM"/>
    </source>
</evidence>
<protein>
    <recommendedName>
        <fullName evidence="6">Anaphase-promoting complex subunit 4 WD40 domain-containing protein</fullName>
    </recommendedName>
</protein>
<feature type="region of interest" description="Disordered" evidence="3">
    <location>
        <begin position="1"/>
        <end position="23"/>
    </location>
</feature>
<dbReference type="InterPro" id="IPR036322">
    <property type="entry name" value="WD40_repeat_dom_sf"/>
</dbReference>
<dbReference type="PANTHER" id="PTHR19918">
    <property type="entry name" value="CELL DIVISION CYCLE 20 CDC20 FIZZY -RELATED"/>
    <property type="match status" value="1"/>
</dbReference>
<dbReference type="PANTHER" id="PTHR19918:SF5">
    <property type="entry name" value="MEIOSIS-SPECIFIC APC_C ACTIVATOR PROTEIN AMA1"/>
    <property type="match status" value="1"/>
</dbReference>
<dbReference type="Proteomes" id="UP000510647">
    <property type="component" value="Chromosome 1"/>
</dbReference>
<evidence type="ECO:0000256" key="2">
    <source>
        <dbReference type="ARBA" id="ARBA00022737"/>
    </source>
</evidence>
<proteinExistence type="predicted"/>